<dbReference type="Pfam" id="PF01301">
    <property type="entry name" value="Glyco_hydro_35"/>
    <property type="match status" value="1"/>
</dbReference>
<dbReference type="Pfam" id="PF21317">
    <property type="entry name" value="BetaGal_ABD_1"/>
    <property type="match status" value="1"/>
</dbReference>
<feature type="domain" description="Glycoside hydrolase 35 catalytic" evidence="7">
    <location>
        <begin position="61"/>
        <end position="375"/>
    </location>
</feature>
<evidence type="ECO:0000256" key="3">
    <source>
        <dbReference type="ARBA" id="ARBA00023295"/>
    </source>
</evidence>
<keyword evidence="2 5" id="KW-0378">Hydrolase</keyword>
<dbReference type="GO" id="GO:0005975">
    <property type="term" value="P:carbohydrate metabolic process"/>
    <property type="evidence" value="ECO:0007669"/>
    <property type="project" value="InterPro"/>
</dbReference>
<evidence type="ECO:0000256" key="4">
    <source>
        <dbReference type="PIRSR" id="PIRSR006336-1"/>
    </source>
</evidence>
<dbReference type="InterPro" id="IPR017853">
    <property type="entry name" value="GH"/>
</dbReference>
<dbReference type="GO" id="GO:0004565">
    <property type="term" value="F:beta-galactosidase activity"/>
    <property type="evidence" value="ECO:0007669"/>
    <property type="project" value="UniProtKB-EC"/>
</dbReference>
<dbReference type="InterPro" id="IPR048913">
    <property type="entry name" value="BetaGal_gal-bd"/>
</dbReference>
<dbReference type="InterPro" id="IPR031330">
    <property type="entry name" value="Gly_Hdrlase_35_cat"/>
</dbReference>
<dbReference type="PANTHER" id="PTHR23421">
    <property type="entry name" value="BETA-GALACTOSIDASE RELATED"/>
    <property type="match status" value="1"/>
</dbReference>
<dbReference type="InterPro" id="IPR001944">
    <property type="entry name" value="Glycoside_Hdrlase_35"/>
</dbReference>
<dbReference type="OrthoDB" id="1657402at2759"/>
<dbReference type="Proteomes" id="UP000001307">
    <property type="component" value="Unassembled WGS sequence"/>
</dbReference>
<proteinExistence type="inferred from homology"/>
<dbReference type="InterPro" id="IPR019801">
    <property type="entry name" value="Glyco_hydro_35_CS"/>
</dbReference>
<dbReference type="Pfam" id="PF21467">
    <property type="entry name" value="BetaGal_gal-bd"/>
    <property type="match status" value="1"/>
</dbReference>
<evidence type="ECO:0000256" key="1">
    <source>
        <dbReference type="ARBA" id="ARBA00009809"/>
    </source>
</evidence>
<feature type="active site" description="Nucleophile" evidence="4">
    <location>
        <position position="286"/>
    </location>
</feature>
<evidence type="ECO:0000313" key="11">
    <source>
        <dbReference type="Proteomes" id="UP000001307"/>
    </source>
</evidence>
<comment type="similarity">
    <text evidence="1 6">Belongs to the glycosyl hydrolase 35 family.</text>
</comment>
<dbReference type="InterPro" id="IPR008979">
    <property type="entry name" value="Galactose-bd-like_sf"/>
</dbReference>
<dbReference type="EC" id="3.2.1.23" evidence="5"/>
<sequence>MAPRPLSILKLLGVLALFSLLYTGYTFNLKKGFKSSILLLFSNTSLSFRRRPSLSYDSKNFYLGEEPTQLLSGSVHYFRIPKKYWYDRLAKLKSAGLNGVTTYVPWNLHEPEPGEFSFSGELDIVHFINIARTLDLFVILRPGPYICSEWEWGGLPPWLLRDSFMKVRTNYSGYITAVKRFFGQLIPLIKYQQSKYGGPIVAVQVENEYGMYAGQDGAHLNTLAELLKNEGIVEPLFTSDGSSVWDNEKNTIYEDGLKSVNFKSNPEKHLKSLRGHFPEQPLWVMEFWAGWFDWWGEGRNLFDNSDFQKNLDVILDHKASLNFYMFHGGTNFGFTNGGLTIARGYYTADVTSYDYDCPISEAGDYGEKYYAIRKSLGSHGFHVPDVYRSTITKARSYKPLEYKDGFYSLWEMLHIVENATLKEPMPMEIIQYSNVIGQSFGYIFYEMSVDCEKSGDVVISGLKTRLRGRAHFYLNRNEVASMQQDSTSWEVLHSSEMSFDFGILVENPGRVNFDNVYGLDGQYKGLLGNVAISGTAGCKAKPEVHAFRLDMNSTTIRQSTTRTSRWRNRPGFHKFTLHLRHEPHDTFIDPVSSGFKKGSVFVNGRNLGRYWQLGPQKTLYLPGPWLHSGANEIMIFDEFPQEDPPSSLIFQDTAVLGPRNSKEP</sequence>
<reference evidence="10" key="1">
    <citation type="journal article" date="2010" name="Science">
        <title>Plasticity of animal genome architecture unmasked by rapid evolution of a pelagic tunicate.</title>
        <authorList>
            <person name="Denoeud F."/>
            <person name="Henriet S."/>
            <person name="Mungpakdee S."/>
            <person name="Aury J.M."/>
            <person name="Da Silva C."/>
            <person name="Brinkmann H."/>
            <person name="Mikhaleva J."/>
            <person name="Olsen L.C."/>
            <person name="Jubin C."/>
            <person name="Canestro C."/>
            <person name="Bouquet J.M."/>
            <person name="Danks G."/>
            <person name="Poulain J."/>
            <person name="Campsteijn C."/>
            <person name="Adamski M."/>
            <person name="Cross I."/>
            <person name="Yadetie F."/>
            <person name="Muffato M."/>
            <person name="Louis A."/>
            <person name="Butcher S."/>
            <person name="Tsagkogeorga G."/>
            <person name="Konrad A."/>
            <person name="Singh S."/>
            <person name="Jensen M.F."/>
            <person name="Cong E.H."/>
            <person name="Eikeseth-Otteraa H."/>
            <person name="Noel B."/>
            <person name="Anthouard V."/>
            <person name="Porcel B.M."/>
            <person name="Kachouri-Lafond R."/>
            <person name="Nishino A."/>
            <person name="Ugolini M."/>
            <person name="Chourrout P."/>
            <person name="Nishida H."/>
            <person name="Aasland R."/>
            <person name="Huzurbazar S."/>
            <person name="Westhof E."/>
            <person name="Delsuc F."/>
            <person name="Lehrach H."/>
            <person name="Reinhardt R."/>
            <person name="Weissenbach J."/>
            <person name="Roy S.W."/>
            <person name="Artiguenave F."/>
            <person name="Postlethwait J.H."/>
            <person name="Manak J.R."/>
            <person name="Thompson E.M."/>
            <person name="Jaillon O."/>
            <person name="Du Pasquier L."/>
            <person name="Boudinot P."/>
            <person name="Liberles D.A."/>
            <person name="Volff J.N."/>
            <person name="Philippe H."/>
            <person name="Lenhard B."/>
            <person name="Roest Crollius H."/>
            <person name="Wincker P."/>
            <person name="Chourrout D."/>
        </authorList>
    </citation>
    <scope>NUCLEOTIDE SEQUENCE [LARGE SCALE GENOMIC DNA]</scope>
</reference>
<dbReference type="InterPro" id="IPR026283">
    <property type="entry name" value="B-gal_1-like"/>
</dbReference>
<dbReference type="PIRSF" id="PIRSF006336">
    <property type="entry name" value="B-gal"/>
    <property type="match status" value="1"/>
</dbReference>
<accession>E4XBK6</accession>
<dbReference type="SUPFAM" id="SSF51445">
    <property type="entry name" value="(Trans)glycosidases"/>
    <property type="match status" value="1"/>
</dbReference>
<dbReference type="Gene3D" id="2.60.120.260">
    <property type="entry name" value="Galactose-binding domain-like"/>
    <property type="match status" value="2"/>
</dbReference>
<feature type="active site" description="Proton donor" evidence="4">
    <location>
        <position position="208"/>
    </location>
</feature>
<evidence type="ECO:0000259" key="8">
    <source>
        <dbReference type="Pfam" id="PF21317"/>
    </source>
</evidence>
<evidence type="ECO:0000256" key="5">
    <source>
        <dbReference type="RuleBase" id="RU000675"/>
    </source>
</evidence>
<evidence type="ECO:0000313" key="10">
    <source>
        <dbReference type="EMBL" id="CBY08981.1"/>
    </source>
</evidence>
<evidence type="ECO:0000256" key="6">
    <source>
        <dbReference type="RuleBase" id="RU003679"/>
    </source>
</evidence>
<dbReference type="EMBL" id="FN653034">
    <property type="protein sequence ID" value="CBY08981.1"/>
    <property type="molecule type" value="Genomic_DNA"/>
</dbReference>
<gene>
    <name evidence="10" type="ORF">GSOID_T00006509001</name>
</gene>
<organism evidence="10">
    <name type="scientific">Oikopleura dioica</name>
    <name type="common">Tunicate</name>
    <dbReference type="NCBI Taxonomy" id="34765"/>
    <lineage>
        <taxon>Eukaryota</taxon>
        <taxon>Metazoa</taxon>
        <taxon>Chordata</taxon>
        <taxon>Tunicata</taxon>
        <taxon>Appendicularia</taxon>
        <taxon>Copelata</taxon>
        <taxon>Oikopleuridae</taxon>
        <taxon>Oikopleura</taxon>
    </lineage>
</organism>
<evidence type="ECO:0000259" key="9">
    <source>
        <dbReference type="Pfam" id="PF21467"/>
    </source>
</evidence>
<keyword evidence="3 5" id="KW-0326">Glycosidase</keyword>
<keyword evidence="11" id="KW-1185">Reference proteome</keyword>
<feature type="domain" description="Beta-galactosidase galactose-binding" evidence="9">
    <location>
        <begin position="570"/>
        <end position="631"/>
    </location>
</feature>
<dbReference type="InterPro" id="IPR048912">
    <property type="entry name" value="BetaGal1-like_ABD1"/>
</dbReference>
<dbReference type="PROSITE" id="PS01182">
    <property type="entry name" value="GLYCOSYL_HYDROL_F35"/>
    <property type="match status" value="1"/>
</dbReference>
<dbReference type="SUPFAM" id="SSF49785">
    <property type="entry name" value="Galactose-binding domain-like"/>
    <property type="match status" value="1"/>
</dbReference>
<protein>
    <recommendedName>
        <fullName evidence="5">Beta-galactosidase</fullName>
        <ecNumber evidence="5">3.2.1.23</ecNumber>
    </recommendedName>
</protein>
<feature type="domain" description="Beta-galactosidase 1-like first all-beta" evidence="8">
    <location>
        <begin position="436"/>
        <end position="535"/>
    </location>
</feature>
<evidence type="ECO:0000256" key="2">
    <source>
        <dbReference type="ARBA" id="ARBA00022801"/>
    </source>
</evidence>
<evidence type="ECO:0000259" key="7">
    <source>
        <dbReference type="Pfam" id="PF01301"/>
    </source>
</evidence>
<dbReference type="PRINTS" id="PR00742">
    <property type="entry name" value="GLHYDRLASE35"/>
</dbReference>
<name>E4XBK6_OIKDI</name>
<dbReference type="AlphaFoldDB" id="E4XBK6"/>
<dbReference type="InParanoid" id="E4XBK6"/>
<dbReference type="Gene3D" id="3.20.20.80">
    <property type="entry name" value="Glycosidases"/>
    <property type="match status" value="1"/>
</dbReference>
<comment type="catalytic activity">
    <reaction evidence="5">
        <text>Hydrolysis of terminal non-reducing beta-D-galactose residues in beta-D-galactosides.</text>
        <dbReference type="EC" id="3.2.1.23"/>
    </reaction>
</comment>